<evidence type="ECO:0000256" key="6">
    <source>
        <dbReference type="ARBA" id="ARBA00022614"/>
    </source>
</evidence>
<keyword evidence="19" id="KW-0325">Glycoprotein</keyword>
<dbReference type="InterPro" id="IPR032675">
    <property type="entry name" value="LRR_dom_sf"/>
</dbReference>
<dbReference type="InterPro" id="IPR003591">
    <property type="entry name" value="Leu-rich_rpt_typical-subtyp"/>
</dbReference>
<dbReference type="InterPro" id="IPR000719">
    <property type="entry name" value="Prot_kinase_dom"/>
</dbReference>
<comment type="subcellular location">
    <subcellularLocation>
        <location evidence="1">Cell membrane</location>
        <topology evidence="1">Single-pass type I membrane protein</topology>
    </subcellularLocation>
</comment>
<dbReference type="SMART" id="SM00365">
    <property type="entry name" value="LRR_SD22"/>
    <property type="match status" value="4"/>
</dbReference>
<evidence type="ECO:0000256" key="8">
    <source>
        <dbReference type="ARBA" id="ARBA00022692"/>
    </source>
</evidence>
<evidence type="ECO:0000256" key="1">
    <source>
        <dbReference type="ARBA" id="ARBA00004251"/>
    </source>
</evidence>
<dbReference type="PROSITE" id="PS00107">
    <property type="entry name" value="PROTEIN_KINASE_ATP"/>
    <property type="match status" value="1"/>
</dbReference>
<dbReference type="Pfam" id="PF00560">
    <property type="entry name" value="LRR_1"/>
    <property type="match status" value="2"/>
</dbReference>
<keyword evidence="9 24" id="KW-0732">Signal</keyword>
<dbReference type="GO" id="GO:0005886">
    <property type="term" value="C:plasma membrane"/>
    <property type="evidence" value="ECO:0007669"/>
    <property type="project" value="UniProtKB-SubCell"/>
</dbReference>
<keyword evidence="12" id="KW-0418">Kinase</keyword>
<dbReference type="FunFam" id="3.80.10.10:FF:000400">
    <property type="entry name" value="Nuclear pore complex protein NUP107"/>
    <property type="match status" value="1"/>
</dbReference>
<evidence type="ECO:0000313" key="27">
    <source>
        <dbReference type="RefSeq" id="XP_021280909.1"/>
    </source>
</evidence>
<evidence type="ECO:0000256" key="16">
    <source>
        <dbReference type="ARBA" id="ARBA00023136"/>
    </source>
</evidence>
<feature type="domain" description="Protein kinase" evidence="25">
    <location>
        <begin position="445"/>
        <end position="714"/>
    </location>
</feature>
<evidence type="ECO:0000256" key="12">
    <source>
        <dbReference type="ARBA" id="ARBA00022777"/>
    </source>
</evidence>
<keyword evidence="15 23" id="KW-1133">Transmembrane helix</keyword>
<name>A0A6J1A2N3_9ROSI</name>
<feature type="chain" id="PRO_5026727094" description="non-specific serine/threonine protein kinase" evidence="24">
    <location>
        <begin position="23"/>
        <end position="747"/>
    </location>
</feature>
<reference evidence="27" key="1">
    <citation type="submission" date="2025-08" db="UniProtKB">
        <authorList>
            <consortium name="RefSeq"/>
        </authorList>
    </citation>
    <scope>IDENTIFICATION</scope>
    <source>
        <tissue evidence="27">Leaf</tissue>
    </source>
</reference>
<dbReference type="PANTHER" id="PTHR48005">
    <property type="entry name" value="LEUCINE RICH REPEAT KINASE 2"/>
    <property type="match status" value="1"/>
</dbReference>
<evidence type="ECO:0000256" key="18">
    <source>
        <dbReference type="ARBA" id="ARBA00023170"/>
    </source>
</evidence>
<evidence type="ECO:0000256" key="14">
    <source>
        <dbReference type="ARBA" id="ARBA00022843"/>
    </source>
</evidence>
<dbReference type="SUPFAM" id="SSF56112">
    <property type="entry name" value="Protein kinase-like (PK-like)"/>
    <property type="match status" value="1"/>
</dbReference>
<keyword evidence="18" id="KW-0675">Receptor</keyword>
<keyword evidence="11 22" id="KW-0547">Nucleotide-binding</keyword>
<evidence type="ECO:0000256" key="21">
    <source>
        <dbReference type="ARBA" id="ARBA00048679"/>
    </source>
</evidence>
<dbReference type="OrthoDB" id="676979at2759"/>
<evidence type="ECO:0000256" key="22">
    <source>
        <dbReference type="PROSITE-ProRule" id="PRU10141"/>
    </source>
</evidence>
<dbReference type="GeneID" id="110414167"/>
<dbReference type="GO" id="GO:0004674">
    <property type="term" value="F:protein serine/threonine kinase activity"/>
    <property type="evidence" value="ECO:0007669"/>
    <property type="project" value="UniProtKB-KW"/>
</dbReference>
<dbReference type="SUPFAM" id="SSF52058">
    <property type="entry name" value="L domain-like"/>
    <property type="match status" value="1"/>
</dbReference>
<dbReference type="GO" id="GO:0005524">
    <property type="term" value="F:ATP binding"/>
    <property type="evidence" value="ECO:0007669"/>
    <property type="project" value="UniProtKB-UniRule"/>
</dbReference>
<dbReference type="PROSITE" id="PS00109">
    <property type="entry name" value="PROTEIN_KINASE_TYR"/>
    <property type="match status" value="1"/>
</dbReference>
<dbReference type="Gene3D" id="3.30.200.20">
    <property type="entry name" value="Phosphorylase Kinase, domain 1"/>
    <property type="match status" value="1"/>
</dbReference>
<evidence type="ECO:0000256" key="19">
    <source>
        <dbReference type="ARBA" id="ARBA00023180"/>
    </source>
</evidence>
<dbReference type="GO" id="GO:0010082">
    <property type="term" value="P:regulation of root meristem growth"/>
    <property type="evidence" value="ECO:0007669"/>
    <property type="project" value="UniProtKB-ARBA"/>
</dbReference>
<dbReference type="Pfam" id="PF00069">
    <property type="entry name" value="Pkinase"/>
    <property type="match status" value="1"/>
</dbReference>
<dbReference type="AlphaFoldDB" id="A0A6J1A2N3"/>
<dbReference type="GO" id="GO:0010074">
    <property type="term" value="P:maintenance of meristem identity"/>
    <property type="evidence" value="ECO:0007669"/>
    <property type="project" value="UniProtKB-ARBA"/>
</dbReference>
<keyword evidence="3" id="KW-1003">Cell membrane</keyword>
<evidence type="ECO:0000256" key="23">
    <source>
        <dbReference type="SAM" id="Phobius"/>
    </source>
</evidence>
<dbReference type="FunFam" id="3.80.10.10:FF:000775">
    <property type="entry name" value="Predicted protein"/>
    <property type="match status" value="1"/>
</dbReference>
<dbReference type="InterPro" id="IPR008266">
    <property type="entry name" value="Tyr_kinase_AS"/>
</dbReference>
<evidence type="ECO:0000256" key="5">
    <source>
        <dbReference type="ARBA" id="ARBA00022553"/>
    </source>
</evidence>
<evidence type="ECO:0000256" key="2">
    <source>
        <dbReference type="ARBA" id="ARBA00012513"/>
    </source>
</evidence>
<dbReference type="Gene3D" id="1.10.510.10">
    <property type="entry name" value="Transferase(Phosphotransferase) domain 1"/>
    <property type="match status" value="1"/>
</dbReference>
<feature type="binding site" evidence="22">
    <location>
        <position position="473"/>
    </location>
    <ligand>
        <name>ATP</name>
        <dbReference type="ChEBI" id="CHEBI:30616"/>
    </ligand>
</feature>
<accession>A0A6J1A2N3</accession>
<protein>
    <recommendedName>
        <fullName evidence="2">non-specific serine/threonine protein kinase</fullName>
        <ecNumber evidence="2">2.7.11.1</ecNumber>
    </recommendedName>
</protein>
<evidence type="ECO:0000313" key="26">
    <source>
        <dbReference type="Proteomes" id="UP000504621"/>
    </source>
</evidence>
<sequence>MMNLNMSLAITTLMVWITTVLPSYVASQVTATTSATALSLEQEAKAILQSGWWSSYSNDTLQRCNWTGISCNDAGSVIEINPPSDVIKVGDKFKNMDFSSFPNLVFLSLNRHELNGTTEDFVINISSLSRLTHINLFSNYLYGRLSPRLGNFTRLEYLDFSSNQINGSIPVEIGKLKNLVTLDLSDNKLFGSIPSTLGKLTNLETLYLFCNSLNGSIPSTLGDLTNLEILYLSYNYLDGSIPSTLGKLTKLQSIQLTANLIQGSIPKEIGDLEALTSLQLSQNLLSGPIPHQIGNCFKLKLLNLSNNNLQGLIPNQISNISSLDRVDLRNNDFSGVVPYNFLEAMYHHPNISCYRIDAEIFGGHKNLATYSCSPVKKSYNLQIFLPLASFVALFLLGCLLLLWRHKVKVNPTSVLQATKNGDPFSMWNYDGKIAYEDIIAATNDFDVRYCIGTGGYGSVYRAQLPSGKVVALKKLHRLEAEEPAFDRSFRNEIKFLTEVRHRNIVKLHGYCLHKRCMFLIYEYMERGSLFFMLSDDVQAVELDWAKRVNIINSTAYALSYLHFECTPIIVHRDISSNNILLNSDLEAFVSDFGTARIIDPDSSNQTRIVGTYGYVAPELAYTMVVTEKCDVYSFGVLALETLAGKHPAEILSLLSAPSSLQNMMLIDVLDPRLSPPTSQLVAQNIVHVATIAFACLQADPKLRPTMKHVSQMFLSCQRSLSNPLRTISLLQLVNCGMHMEGSCQAPK</sequence>
<dbReference type="Proteomes" id="UP000504621">
    <property type="component" value="Unplaced"/>
</dbReference>
<proteinExistence type="predicted"/>
<feature type="transmembrane region" description="Helical" evidence="23">
    <location>
        <begin position="383"/>
        <end position="403"/>
    </location>
</feature>
<keyword evidence="13 22" id="KW-0067">ATP-binding</keyword>
<dbReference type="PANTHER" id="PTHR48005:SF92">
    <property type="entry name" value="REPEAT RECEPTOR-LIKE PROTEIN KINASE FAMILY PROTEIN, PUTATIVE-RELATED"/>
    <property type="match status" value="1"/>
</dbReference>
<dbReference type="InterPro" id="IPR017441">
    <property type="entry name" value="Protein_kinase_ATP_BS"/>
</dbReference>
<dbReference type="Gene3D" id="3.80.10.10">
    <property type="entry name" value="Ribonuclease Inhibitor"/>
    <property type="match status" value="3"/>
</dbReference>
<keyword evidence="8 23" id="KW-0812">Transmembrane</keyword>
<evidence type="ECO:0000259" key="25">
    <source>
        <dbReference type="PROSITE" id="PS50011"/>
    </source>
</evidence>
<keyword evidence="6" id="KW-0433">Leucine-rich repeat</keyword>
<keyword evidence="14" id="KW-0832">Ubl conjugation</keyword>
<keyword evidence="7" id="KW-0808">Transferase</keyword>
<keyword evidence="26" id="KW-1185">Reference proteome</keyword>
<evidence type="ECO:0000256" key="11">
    <source>
        <dbReference type="ARBA" id="ARBA00022741"/>
    </source>
</evidence>
<organism evidence="26 27">
    <name type="scientific">Herrania umbratica</name>
    <dbReference type="NCBI Taxonomy" id="108875"/>
    <lineage>
        <taxon>Eukaryota</taxon>
        <taxon>Viridiplantae</taxon>
        <taxon>Streptophyta</taxon>
        <taxon>Embryophyta</taxon>
        <taxon>Tracheophyta</taxon>
        <taxon>Spermatophyta</taxon>
        <taxon>Magnoliopsida</taxon>
        <taxon>eudicotyledons</taxon>
        <taxon>Gunneridae</taxon>
        <taxon>Pentapetalae</taxon>
        <taxon>rosids</taxon>
        <taxon>malvids</taxon>
        <taxon>Malvales</taxon>
        <taxon>Malvaceae</taxon>
        <taxon>Byttnerioideae</taxon>
        <taxon>Herrania</taxon>
    </lineage>
</organism>
<keyword evidence="16 23" id="KW-0472">Membrane</keyword>
<evidence type="ECO:0000256" key="10">
    <source>
        <dbReference type="ARBA" id="ARBA00022737"/>
    </source>
</evidence>
<dbReference type="FunFam" id="1.10.510.10:FF:000445">
    <property type="entry name" value="MDIS1-interacting receptor like kinase 2"/>
    <property type="match status" value="1"/>
</dbReference>
<feature type="signal peptide" evidence="24">
    <location>
        <begin position="1"/>
        <end position="22"/>
    </location>
</feature>
<dbReference type="PROSITE" id="PS50011">
    <property type="entry name" value="PROTEIN_KINASE_DOM"/>
    <property type="match status" value="1"/>
</dbReference>
<dbReference type="InterPro" id="IPR011009">
    <property type="entry name" value="Kinase-like_dom_sf"/>
</dbReference>
<evidence type="ECO:0000256" key="20">
    <source>
        <dbReference type="ARBA" id="ARBA00047899"/>
    </source>
</evidence>
<keyword evidence="4" id="KW-0723">Serine/threonine-protein kinase</keyword>
<evidence type="ECO:0000256" key="9">
    <source>
        <dbReference type="ARBA" id="ARBA00022729"/>
    </source>
</evidence>
<comment type="catalytic activity">
    <reaction evidence="20">
        <text>L-threonyl-[protein] + ATP = O-phospho-L-threonyl-[protein] + ADP + H(+)</text>
        <dbReference type="Rhea" id="RHEA:46608"/>
        <dbReference type="Rhea" id="RHEA-COMP:11060"/>
        <dbReference type="Rhea" id="RHEA-COMP:11605"/>
        <dbReference type="ChEBI" id="CHEBI:15378"/>
        <dbReference type="ChEBI" id="CHEBI:30013"/>
        <dbReference type="ChEBI" id="CHEBI:30616"/>
        <dbReference type="ChEBI" id="CHEBI:61977"/>
        <dbReference type="ChEBI" id="CHEBI:456216"/>
        <dbReference type="EC" id="2.7.11.1"/>
    </reaction>
</comment>
<dbReference type="RefSeq" id="XP_021280909.1">
    <property type="nucleotide sequence ID" value="XM_021425234.1"/>
</dbReference>
<keyword evidence="17" id="KW-1015">Disulfide bond</keyword>
<evidence type="ECO:0000256" key="13">
    <source>
        <dbReference type="ARBA" id="ARBA00022840"/>
    </source>
</evidence>
<dbReference type="Pfam" id="PF23598">
    <property type="entry name" value="LRR_14"/>
    <property type="match status" value="1"/>
</dbReference>
<keyword evidence="10" id="KW-0677">Repeat</keyword>
<evidence type="ECO:0000256" key="4">
    <source>
        <dbReference type="ARBA" id="ARBA00022527"/>
    </source>
</evidence>
<evidence type="ECO:0000256" key="24">
    <source>
        <dbReference type="SAM" id="SignalP"/>
    </source>
</evidence>
<dbReference type="EC" id="2.7.11.1" evidence="2"/>
<dbReference type="InterPro" id="IPR055414">
    <property type="entry name" value="LRR_R13L4/SHOC2-like"/>
</dbReference>
<dbReference type="InterPro" id="IPR001611">
    <property type="entry name" value="Leu-rich_rpt"/>
</dbReference>
<comment type="catalytic activity">
    <reaction evidence="21">
        <text>L-seryl-[protein] + ATP = O-phospho-L-seryl-[protein] + ADP + H(+)</text>
        <dbReference type="Rhea" id="RHEA:17989"/>
        <dbReference type="Rhea" id="RHEA-COMP:9863"/>
        <dbReference type="Rhea" id="RHEA-COMP:11604"/>
        <dbReference type="ChEBI" id="CHEBI:15378"/>
        <dbReference type="ChEBI" id="CHEBI:29999"/>
        <dbReference type="ChEBI" id="CHEBI:30616"/>
        <dbReference type="ChEBI" id="CHEBI:83421"/>
        <dbReference type="ChEBI" id="CHEBI:456216"/>
        <dbReference type="EC" id="2.7.11.1"/>
    </reaction>
</comment>
<dbReference type="SMART" id="SM00369">
    <property type="entry name" value="LRR_TYP"/>
    <property type="match status" value="3"/>
</dbReference>
<evidence type="ECO:0000256" key="17">
    <source>
        <dbReference type="ARBA" id="ARBA00023157"/>
    </source>
</evidence>
<keyword evidence="5" id="KW-0597">Phosphoprotein</keyword>
<dbReference type="FunFam" id="3.30.200.20:FF:000309">
    <property type="entry name" value="Leucine-rich repeat receptor protein kinase MSP1"/>
    <property type="match status" value="1"/>
</dbReference>
<evidence type="ECO:0000256" key="7">
    <source>
        <dbReference type="ARBA" id="ARBA00022679"/>
    </source>
</evidence>
<gene>
    <name evidence="27" type="primary">LOC110414167</name>
</gene>
<dbReference type="InterPro" id="IPR051420">
    <property type="entry name" value="Ser_Thr_Kinases_DiverseReg"/>
</dbReference>
<evidence type="ECO:0000256" key="15">
    <source>
        <dbReference type="ARBA" id="ARBA00022989"/>
    </source>
</evidence>
<evidence type="ECO:0000256" key="3">
    <source>
        <dbReference type="ARBA" id="ARBA00022475"/>
    </source>
</evidence>